<dbReference type="PRINTS" id="PR00722">
    <property type="entry name" value="CHYMOTRYPSIN"/>
</dbReference>
<dbReference type="GO" id="GO:0016485">
    <property type="term" value="P:protein processing"/>
    <property type="evidence" value="ECO:0007669"/>
    <property type="project" value="UniProtKB-ARBA"/>
</dbReference>
<keyword evidence="4 7" id="KW-0378">Hydrolase</keyword>
<dbReference type="InterPro" id="IPR009003">
    <property type="entry name" value="Peptidase_S1_PA"/>
</dbReference>
<evidence type="ECO:0000256" key="2">
    <source>
        <dbReference type="ARBA" id="ARBA00022525"/>
    </source>
</evidence>
<dbReference type="InterPro" id="IPR001254">
    <property type="entry name" value="Trypsin_dom"/>
</dbReference>
<comment type="subcellular location">
    <subcellularLocation>
        <location evidence="1">Secreted</location>
    </subcellularLocation>
</comment>
<evidence type="ECO:0000256" key="7">
    <source>
        <dbReference type="RuleBase" id="RU363034"/>
    </source>
</evidence>
<evidence type="ECO:0000256" key="4">
    <source>
        <dbReference type="ARBA" id="ARBA00022801"/>
    </source>
</evidence>
<dbReference type="PANTHER" id="PTHR24252">
    <property type="entry name" value="ACROSIN-RELATED"/>
    <property type="match status" value="1"/>
</dbReference>
<reference evidence="9 10" key="1">
    <citation type="submission" date="2024-03" db="EMBL/GenBank/DDBJ databases">
        <title>The genome assembly and annotation of the cricket Gryllus longicercus Weissman &amp; Gray.</title>
        <authorList>
            <person name="Szrajer S."/>
            <person name="Gray D."/>
            <person name="Ylla G."/>
        </authorList>
    </citation>
    <scope>NUCLEOTIDE SEQUENCE [LARGE SCALE GENOMIC DNA]</scope>
    <source>
        <strain evidence="9">DAG 2021-001</strain>
        <tissue evidence="9">Whole body minus gut</tissue>
    </source>
</reference>
<dbReference type="PANTHER" id="PTHR24252:SF7">
    <property type="entry name" value="HYALIN"/>
    <property type="match status" value="1"/>
</dbReference>
<feature type="domain" description="Peptidase S1" evidence="8">
    <location>
        <begin position="42"/>
        <end position="293"/>
    </location>
</feature>
<dbReference type="Proteomes" id="UP001378592">
    <property type="component" value="Unassembled WGS sequence"/>
</dbReference>
<evidence type="ECO:0000259" key="8">
    <source>
        <dbReference type="PROSITE" id="PS50240"/>
    </source>
</evidence>
<sequence length="294" mass="31426">MPSEVCKEYGEFVFAEEAAPVLLPGAKVDKTSQCGIVEVPLIVGGEKAGTKEFPHMVALGYGGAKADGAKWMCGGSLVSERFVLTAAHCLRSRDLGEVKWARTGGTNLDDAGDDPGNPQVFSVAERKVHPDYSPPANYHDIALIRLDRDAAFDAYTRPACLNTEAELRVKTAIATGYGRLGYETDQTSRDLLKVNLHLVASAACNESFKFDVNGKSLPRGIAGSQMCAGESAGGKDTCQGDSGGPLQTVLEEPYCMYSLIGVTSFGKFCGMANSPAVYSRVSHYVPWIESVVWP</sequence>
<dbReference type="InterPro" id="IPR033116">
    <property type="entry name" value="TRYPSIN_SER"/>
</dbReference>
<evidence type="ECO:0000256" key="3">
    <source>
        <dbReference type="ARBA" id="ARBA00022670"/>
    </source>
</evidence>
<dbReference type="Pfam" id="PF00089">
    <property type="entry name" value="Trypsin"/>
    <property type="match status" value="1"/>
</dbReference>
<proteinExistence type="predicted"/>
<evidence type="ECO:0000313" key="9">
    <source>
        <dbReference type="EMBL" id="KAK7794489.1"/>
    </source>
</evidence>
<keyword evidence="6" id="KW-1015">Disulfide bond</keyword>
<gene>
    <name evidence="9" type="ORF">R5R35_004710</name>
</gene>
<keyword evidence="2" id="KW-0964">Secreted</keyword>
<dbReference type="SMART" id="SM00020">
    <property type="entry name" value="Tryp_SPc"/>
    <property type="match status" value="1"/>
</dbReference>
<comment type="caution">
    <text evidence="9">The sequence shown here is derived from an EMBL/GenBank/DDBJ whole genome shotgun (WGS) entry which is preliminary data.</text>
</comment>
<dbReference type="InterPro" id="IPR043504">
    <property type="entry name" value="Peptidase_S1_PA_chymotrypsin"/>
</dbReference>
<dbReference type="FunFam" id="2.40.10.10:FF:000047">
    <property type="entry name" value="Trypsin eta"/>
    <property type="match status" value="1"/>
</dbReference>
<dbReference type="PROSITE" id="PS00135">
    <property type="entry name" value="TRYPSIN_SER"/>
    <property type="match status" value="1"/>
</dbReference>
<accession>A0AAN9VA95</accession>
<dbReference type="PROSITE" id="PS00134">
    <property type="entry name" value="TRYPSIN_HIS"/>
    <property type="match status" value="1"/>
</dbReference>
<dbReference type="InterPro" id="IPR018114">
    <property type="entry name" value="TRYPSIN_HIS"/>
</dbReference>
<dbReference type="PROSITE" id="PS50240">
    <property type="entry name" value="TRYPSIN_DOM"/>
    <property type="match status" value="1"/>
</dbReference>
<dbReference type="Gene3D" id="2.40.10.10">
    <property type="entry name" value="Trypsin-like serine proteases"/>
    <property type="match status" value="2"/>
</dbReference>
<dbReference type="GO" id="GO:0004252">
    <property type="term" value="F:serine-type endopeptidase activity"/>
    <property type="evidence" value="ECO:0007669"/>
    <property type="project" value="InterPro"/>
</dbReference>
<name>A0AAN9VA95_9ORTH</name>
<evidence type="ECO:0000313" key="10">
    <source>
        <dbReference type="Proteomes" id="UP001378592"/>
    </source>
</evidence>
<dbReference type="CDD" id="cd00190">
    <property type="entry name" value="Tryp_SPc"/>
    <property type="match status" value="1"/>
</dbReference>
<keyword evidence="5 7" id="KW-0720">Serine protease</keyword>
<dbReference type="AlphaFoldDB" id="A0AAN9VA95"/>
<protein>
    <recommendedName>
        <fullName evidence="8">Peptidase S1 domain-containing protein</fullName>
    </recommendedName>
</protein>
<keyword evidence="3 7" id="KW-0645">Protease</keyword>
<keyword evidence="10" id="KW-1185">Reference proteome</keyword>
<dbReference type="EMBL" id="JAZDUA010000332">
    <property type="protein sequence ID" value="KAK7794489.1"/>
    <property type="molecule type" value="Genomic_DNA"/>
</dbReference>
<organism evidence="9 10">
    <name type="scientific">Gryllus longicercus</name>
    <dbReference type="NCBI Taxonomy" id="2509291"/>
    <lineage>
        <taxon>Eukaryota</taxon>
        <taxon>Metazoa</taxon>
        <taxon>Ecdysozoa</taxon>
        <taxon>Arthropoda</taxon>
        <taxon>Hexapoda</taxon>
        <taxon>Insecta</taxon>
        <taxon>Pterygota</taxon>
        <taxon>Neoptera</taxon>
        <taxon>Polyneoptera</taxon>
        <taxon>Orthoptera</taxon>
        <taxon>Ensifera</taxon>
        <taxon>Gryllidea</taxon>
        <taxon>Grylloidea</taxon>
        <taxon>Gryllidae</taxon>
        <taxon>Gryllinae</taxon>
        <taxon>Gryllus</taxon>
    </lineage>
</organism>
<dbReference type="InterPro" id="IPR001314">
    <property type="entry name" value="Peptidase_S1A"/>
</dbReference>
<evidence type="ECO:0000256" key="6">
    <source>
        <dbReference type="ARBA" id="ARBA00023157"/>
    </source>
</evidence>
<dbReference type="GO" id="GO:0005576">
    <property type="term" value="C:extracellular region"/>
    <property type="evidence" value="ECO:0007669"/>
    <property type="project" value="UniProtKB-SubCell"/>
</dbReference>
<dbReference type="SUPFAM" id="SSF50494">
    <property type="entry name" value="Trypsin-like serine proteases"/>
    <property type="match status" value="1"/>
</dbReference>
<evidence type="ECO:0000256" key="1">
    <source>
        <dbReference type="ARBA" id="ARBA00004613"/>
    </source>
</evidence>
<evidence type="ECO:0000256" key="5">
    <source>
        <dbReference type="ARBA" id="ARBA00022825"/>
    </source>
</evidence>